<keyword evidence="2" id="KW-1185">Reference proteome</keyword>
<evidence type="ECO:0000313" key="1">
    <source>
        <dbReference type="EMBL" id="KAK0408468.1"/>
    </source>
</evidence>
<name>A0AA39LT07_9BILA</name>
<dbReference type="Gene3D" id="3.50.4.10">
    <property type="entry name" value="Hepatocyte Growth Factor"/>
    <property type="match status" value="1"/>
</dbReference>
<dbReference type="EMBL" id="JAUCMV010000003">
    <property type="protein sequence ID" value="KAK0408468.1"/>
    <property type="molecule type" value="Genomic_DNA"/>
</dbReference>
<dbReference type="Proteomes" id="UP001175271">
    <property type="component" value="Unassembled WGS sequence"/>
</dbReference>
<protein>
    <recommendedName>
        <fullName evidence="3">Apple domain-containing protein</fullName>
    </recommendedName>
</protein>
<reference evidence="1" key="1">
    <citation type="submission" date="2023-06" db="EMBL/GenBank/DDBJ databases">
        <title>Genomic analysis of the entomopathogenic nematode Steinernema hermaphroditum.</title>
        <authorList>
            <person name="Schwarz E.M."/>
            <person name="Heppert J.K."/>
            <person name="Baniya A."/>
            <person name="Schwartz H.T."/>
            <person name="Tan C.-H."/>
            <person name="Antoshechkin I."/>
            <person name="Sternberg P.W."/>
            <person name="Goodrich-Blair H."/>
            <person name="Dillman A.R."/>
        </authorList>
    </citation>
    <scope>NUCLEOTIDE SEQUENCE</scope>
    <source>
        <strain evidence="1">PS9179</strain>
        <tissue evidence="1">Whole animal</tissue>
    </source>
</reference>
<evidence type="ECO:0008006" key="3">
    <source>
        <dbReference type="Google" id="ProtNLM"/>
    </source>
</evidence>
<comment type="caution">
    <text evidence="1">The sequence shown here is derived from an EMBL/GenBank/DDBJ whole genome shotgun (WGS) entry which is preliminary data.</text>
</comment>
<proteinExistence type="predicted"/>
<organism evidence="1 2">
    <name type="scientific">Steinernema hermaphroditum</name>
    <dbReference type="NCBI Taxonomy" id="289476"/>
    <lineage>
        <taxon>Eukaryota</taxon>
        <taxon>Metazoa</taxon>
        <taxon>Ecdysozoa</taxon>
        <taxon>Nematoda</taxon>
        <taxon>Chromadorea</taxon>
        <taxon>Rhabditida</taxon>
        <taxon>Tylenchina</taxon>
        <taxon>Panagrolaimomorpha</taxon>
        <taxon>Strongyloidoidea</taxon>
        <taxon>Steinernematidae</taxon>
        <taxon>Steinernema</taxon>
    </lineage>
</organism>
<sequence>MEYHYRYSTDKELSVGKNQLTHEVRETTDDCIKWCAQESQCTSGVYLFDHKACHLLNNIPKIDESGQRNQMSFVKVTTEEDKKCEKSFTEVVNGLNSQPGKTE</sequence>
<accession>A0AA39LT07</accession>
<evidence type="ECO:0000313" key="2">
    <source>
        <dbReference type="Proteomes" id="UP001175271"/>
    </source>
</evidence>
<dbReference type="SUPFAM" id="SSF57414">
    <property type="entry name" value="Hairpin loop containing domain-like"/>
    <property type="match status" value="1"/>
</dbReference>
<dbReference type="AlphaFoldDB" id="A0AA39LT07"/>
<gene>
    <name evidence="1" type="ORF">QR680_003976</name>
</gene>